<sequence length="103" mass="12537">MFINICIYFKNTFIKRYFLEIFFVFLFKQHKINTKIPSNQSIFGKKNIFYCNEKRKFSKNFIQIYFILFIFINYVEPQNNTDEIISLPGLKFKPNFKQYSAGL</sequence>
<name>A0A6V7VL59_MELEN</name>
<protein>
    <submittedName>
        <fullName evidence="1">Uncharacterized protein</fullName>
    </submittedName>
</protein>
<accession>A0A6V7VL59</accession>
<proteinExistence type="predicted"/>
<evidence type="ECO:0000313" key="2">
    <source>
        <dbReference type="Proteomes" id="UP000580250"/>
    </source>
</evidence>
<reference evidence="1 2" key="1">
    <citation type="submission" date="2020-08" db="EMBL/GenBank/DDBJ databases">
        <authorList>
            <person name="Koutsovoulos G."/>
            <person name="Danchin GJ E."/>
        </authorList>
    </citation>
    <scope>NUCLEOTIDE SEQUENCE [LARGE SCALE GENOMIC DNA]</scope>
</reference>
<gene>
    <name evidence="1" type="ORF">MENT_LOCUS27240</name>
</gene>
<dbReference type="AlphaFoldDB" id="A0A6V7VL59"/>
<dbReference type="Proteomes" id="UP000580250">
    <property type="component" value="Unassembled WGS sequence"/>
</dbReference>
<comment type="caution">
    <text evidence="1">The sequence shown here is derived from an EMBL/GenBank/DDBJ whole genome shotgun (WGS) entry which is preliminary data.</text>
</comment>
<organism evidence="1 2">
    <name type="scientific">Meloidogyne enterolobii</name>
    <name type="common">Root-knot nematode worm</name>
    <name type="synonym">Meloidogyne mayaguensis</name>
    <dbReference type="NCBI Taxonomy" id="390850"/>
    <lineage>
        <taxon>Eukaryota</taxon>
        <taxon>Metazoa</taxon>
        <taxon>Ecdysozoa</taxon>
        <taxon>Nematoda</taxon>
        <taxon>Chromadorea</taxon>
        <taxon>Rhabditida</taxon>
        <taxon>Tylenchina</taxon>
        <taxon>Tylenchomorpha</taxon>
        <taxon>Tylenchoidea</taxon>
        <taxon>Meloidogynidae</taxon>
        <taxon>Meloidogyninae</taxon>
        <taxon>Meloidogyne</taxon>
    </lineage>
</organism>
<evidence type="ECO:0000313" key="1">
    <source>
        <dbReference type="EMBL" id="CAD2175512.1"/>
    </source>
</evidence>
<dbReference type="EMBL" id="CAJEWN010000255">
    <property type="protein sequence ID" value="CAD2175512.1"/>
    <property type="molecule type" value="Genomic_DNA"/>
</dbReference>